<dbReference type="PANTHER" id="PTHR30636">
    <property type="entry name" value="UPF0701 PROTEIN YICC"/>
    <property type="match status" value="1"/>
</dbReference>
<keyword evidence="4" id="KW-0378">Hydrolase</keyword>
<gene>
    <name evidence="8" type="ORF">HTY61_08135</name>
</gene>
<evidence type="ECO:0000313" key="8">
    <source>
        <dbReference type="EMBL" id="QKV20584.1"/>
    </source>
</evidence>
<sequence length="289" mass="30616">MTGFASAARSVGGLEIACDIRSVNNKGLDIRLRLPAGLEALEPPIKKLVGEHVARGSIQITVTARMAAEETAAGIDEVRFRALAEAATRLARECSVNPPTADGLLAVRGMVMADEPDGRVDPESAGDTCMETVREALAGLVEARSHEGEALRKVLSAHVSEIARLTGLAESDPSSQPDAIHARLGEQVGRLLEASASFDEARLHAEAALLATKADIREEIDRLKAHVDAARALLAGGGAIGRKLDFLAQEFNRETNTICSKSASSALTAIGLELKSAIEQFREQVQNLQ</sequence>
<feature type="domain" description="Endoribonuclease YicC-like C-terminal" evidence="7">
    <location>
        <begin position="175"/>
        <end position="288"/>
    </location>
</feature>
<dbReference type="InterPro" id="IPR005229">
    <property type="entry name" value="YicC/YloC-like"/>
</dbReference>
<dbReference type="GO" id="GO:0016787">
    <property type="term" value="F:hydrolase activity"/>
    <property type="evidence" value="ECO:0007669"/>
    <property type="project" value="UniProtKB-KW"/>
</dbReference>
<dbReference type="EMBL" id="CP054836">
    <property type="protein sequence ID" value="QKV20584.1"/>
    <property type="molecule type" value="Genomic_DNA"/>
</dbReference>
<keyword evidence="9" id="KW-1185">Reference proteome</keyword>
<organism evidence="8 9">
    <name type="scientific">Oricola thermophila</name>
    <dbReference type="NCBI Taxonomy" id="2742145"/>
    <lineage>
        <taxon>Bacteria</taxon>
        <taxon>Pseudomonadati</taxon>
        <taxon>Pseudomonadota</taxon>
        <taxon>Alphaproteobacteria</taxon>
        <taxon>Hyphomicrobiales</taxon>
        <taxon>Ahrensiaceae</taxon>
        <taxon>Oricola</taxon>
    </lineage>
</organism>
<dbReference type="KEGG" id="orm:HTY61_08135"/>
<evidence type="ECO:0000313" key="9">
    <source>
        <dbReference type="Proteomes" id="UP000509367"/>
    </source>
</evidence>
<comment type="cofactor">
    <cofactor evidence="1">
        <name>a divalent metal cation</name>
        <dbReference type="ChEBI" id="CHEBI:60240"/>
    </cofactor>
</comment>
<name>A0A6N1VIJ1_9HYPH</name>
<keyword evidence="3" id="KW-0255">Endonuclease</keyword>
<evidence type="ECO:0000256" key="2">
    <source>
        <dbReference type="ARBA" id="ARBA00022722"/>
    </source>
</evidence>
<dbReference type="Pfam" id="PF08340">
    <property type="entry name" value="YicC-like_C"/>
    <property type="match status" value="1"/>
</dbReference>
<dbReference type="AlphaFoldDB" id="A0A6N1VIJ1"/>
<accession>A0A6N1VIJ1</accession>
<reference evidence="8 9" key="1">
    <citation type="submission" date="2020-06" db="EMBL/GenBank/DDBJ databases">
        <title>Oricola thermophila sp. nov. isolated from a tidal sediments.</title>
        <authorList>
            <person name="Kwon K.K."/>
            <person name="Yang S.-H."/>
            <person name="Park M.-J."/>
        </authorList>
    </citation>
    <scope>NUCLEOTIDE SEQUENCE [LARGE SCALE GENOMIC DNA]</scope>
    <source>
        <strain evidence="8 9">MEBiC13590</strain>
    </source>
</reference>
<evidence type="ECO:0000259" key="6">
    <source>
        <dbReference type="Pfam" id="PF03755"/>
    </source>
</evidence>
<proteinExistence type="inferred from homology"/>
<dbReference type="Proteomes" id="UP000509367">
    <property type="component" value="Chromosome"/>
</dbReference>
<evidence type="ECO:0000256" key="4">
    <source>
        <dbReference type="ARBA" id="ARBA00022801"/>
    </source>
</evidence>
<protein>
    <submittedName>
        <fullName evidence="8">YicC family protein</fullName>
    </submittedName>
</protein>
<dbReference type="NCBIfam" id="TIGR00255">
    <property type="entry name" value="YicC/YloC family endoribonuclease"/>
    <property type="match status" value="1"/>
</dbReference>
<evidence type="ECO:0000256" key="1">
    <source>
        <dbReference type="ARBA" id="ARBA00001968"/>
    </source>
</evidence>
<dbReference type="InterPro" id="IPR013551">
    <property type="entry name" value="YicC-like_C"/>
</dbReference>
<dbReference type="GO" id="GO:0004521">
    <property type="term" value="F:RNA endonuclease activity"/>
    <property type="evidence" value="ECO:0007669"/>
    <property type="project" value="InterPro"/>
</dbReference>
<dbReference type="Pfam" id="PF03755">
    <property type="entry name" value="YicC-like_N"/>
    <property type="match status" value="1"/>
</dbReference>
<dbReference type="InterPro" id="IPR013527">
    <property type="entry name" value="YicC-like_N"/>
</dbReference>
<dbReference type="PANTHER" id="PTHR30636:SF3">
    <property type="entry name" value="UPF0701 PROTEIN YICC"/>
    <property type="match status" value="1"/>
</dbReference>
<evidence type="ECO:0000259" key="7">
    <source>
        <dbReference type="Pfam" id="PF08340"/>
    </source>
</evidence>
<keyword evidence="2" id="KW-0540">Nuclease</keyword>
<evidence type="ECO:0000256" key="5">
    <source>
        <dbReference type="ARBA" id="ARBA00035648"/>
    </source>
</evidence>
<feature type="domain" description="Endoribonuclease YicC-like N-terminal" evidence="6">
    <location>
        <begin position="1"/>
        <end position="152"/>
    </location>
</feature>
<evidence type="ECO:0000256" key="3">
    <source>
        <dbReference type="ARBA" id="ARBA00022759"/>
    </source>
</evidence>
<comment type="similarity">
    <text evidence="5">Belongs to the YicC/YloC family.</text>
</comment>